<dbReference type="AlphaFoldDB" id="A0A7D4PZJ9"/>
<accession>A0A7D4PZJ9</accession>
<dbReference type="InterPro" id="IPR001647">
    <property type="entry name" value="HTH_TetR"/>
</dbReference>
<evidence type="ECO:0000256" key="2">
    <source>
        <dbReference type="ARBA" id="ARBA00023125"/>
    </source>
</evidence>
<dbReference type="SUPFAM" id="SSF46689">
    <property type="entry name" value="Homeodomain-like"/>
    <property type="match status" value="1"/>
</dbReference>
<dbReference type="Pfam" id="PF00440">
    <property type="entry name" value="TetR_N"/>
    <property type="match status" value="1"/>
</dbReference>
<dbReference type="PRINTS" id="PR00455">
    <property type="entry name" value="HTHTETR"/>
</dbReference>
<evidence type="ECO:0000256" key="1">
    <source>
        <dbReference type="ARBA" id="ARBA00023015"/>
    </source>
</evidence>
<evidence type="ECO:0000313" key="6">
    <source>
        <dbReference type="EMBL" id="QKJ18392.1"/>
    </source>
</evidence>
<protein>
    <submittedName>
        <fullName evidence="6">TetR/AcrR family transcriptional regulator</fullName>
    </submittedName>
</protein>
<dbReference type="EMBL" id="CP054038">
    <property type="protein sequence ID" value="QKJ18392.1"/>
    <property type="molecule type" value="Genomic_DNA"/>
</dbReference>
<dbReference type="PANTHER" id="PTHR30055">
    <property type="entry name" value="HTH-TYPE TRANSCRIPTIONAL REGULATOR RUTR"/>
    <property type="match status" value="1"/>
</dbReference>
<evidence type="ECO:0000259" key="5">
    <source>
        <dbReference type="PROSITE" id="PS50977"/>
    </source>
</evidence>
<proteinExistence type="predicted"/>
<keyword evidence="2 4" id="KW-0238">DNA-binding</keyword>
<evidence type="ECO:0000256" key="4">
    <source>
        <dbReference type="PROSITE-ProRule" id="PRU00335"/>
    </source>
</evidence>
<organism evidence="6 7">
    <name type="scientific">Microbacterium hominis</name>
    <dbReference type="NCBI Taxonomy" id="162426"/>
    <lineage>
        <taxon>Bacteria</taxon>
        <taxon>Bacillati</taxon>
        <taxon>Actinomycetota</taxon>
        <taxon>Actinomycetes</taxon>
        <taxon>Micrococcales</taxon>
        <taxon>Microbacteriaceae</taxon>
        <taxon>Microbacterium</taxon>
    </lineage>
</organism>
<name>A0A7D4PZJ9_9MICO</name>
<dbReference type="PANTHER" id="PTHR30055:SF234">
    <property type="entry name" value="HTH-TYPE TRANSCRIPTIONAL REGULATOR BETI"/>
    <property type="match status" value="1"/>
</dbReference>
<dbReference type="PROSITE" id="PS50977">
    <property type="entry name" value="HTH_TETR_2"/>
    <property type="match status" value="1"/>
</dbReference>
<dbReference type="GO" id="GO:0000976">
    <property type="term" value="F:transcription cis-regulatory region binding"/>
    <property type="evidence" value="ECO:0007669"/>
    <property type="project" value="TreeGrafter"/>
</dbReference>
<reference evidence="6 7" key="1">
    <citation type="submission" date="2020-05" db="EMBL/GenBank/DDBJ databases">
        <title>Strain PA2F3 complete genome.</title>
        <authorList>
            <person name="Kim Y.-S."/>
            <person name="Kim S.-J."/>
            <person name="Jung H.-k."/>
            <person name="Kim S.-E."/>
            <person name="Kim K.-H."/>
        </authorList>
    </citation>
    <scope>NUCLEOTIDE SEQUENCE [LARGE SCALE GENOMIC DNA]</scope>
    <source>
        <strain evidence="6 7">PA2F3</strain>
    </source>
</reference>
<dbReference type="GO" id="GO:0003700">
    <property type="term" value="F:DNA-binding transcription factor activity"/>
    <property type="evidence" value="ECO:0007669"/>
    <property type="project" value="TreeGrafter"/>
</dbReference>
<dbReference type="InterPro" id="IPR009057">
    <property type="entry name" value="Homeodomain-like_sf"/>
</dbReference>
<keyword evidence="1" id="KW-0805">Transcription regulation</keyword>
<feature type="domain" description="HTH tetR-type" evidence="5">
    <location>
        <begin position="19"/>
        <end position="78"/>
    </location>
</feature>
<keyword evidence="3" id="KW-0804">Transcription</keyword>
<feature type="DNA-binding region" description="H-T-H motif" evidence="4">
    <location>
        <begin position="41"/>
        <end position="60"/>
    </location>
</feature>
<gene>
    <name evidence="6" type="ORF">HQM25_02595</name>
</gene>
<sequence>MPNAEGASSKVNRGPAAGPENRRALIAAAREVYAEDGLGAPFSAVARRAGVGQGSLYRHFPDRIALAVAVFEDNIAELEAHAAGAEGGVDDLLAQVAGQAMASGALLELVTGHLGDPRVEVLGERFRGVVAALLTRDQASGRVAEHVEVADVGMAAGMLALELSRTPIPLREQAAARARRLFTAAFAPRD</sequence>
<evidence type="ECO:0000313" key="7">
    <source>
        <dbReference type="Proteomes" id="UP000502498"/>
    </source>
</evidence>
<evidence type="ECO:0000256" key="3">
    <source>
        <dbReference type="ARBA" id="ARBA00023163"/>
    </source>
</evidence>
<dbReference type="InterPro" id="IPR050109">
    <property type="entry name" value="HTH-type_TetR-like_transc_reg"/>
</dbReference>
<dbReference type="Proteomes" id="UP000502498">
    <property type="component" value="Chromosome"/>
</dbReference>
<dbReference type="RefSeq" id="WP_172988823.1">
    <property type="nucleotide sequence ID" value="NZ_CP054038.1"/>
</dbReference>
<dbReference type="Gene3D" id="1.10.357.10">
    <property type="entry name" value="Tetracycline Repressor, domain 2"/>
    <property type="match status" value="1"/>
</dbReference>